<protein>
    <submittedName>
        <fullName evidence="1">Uncharacterized protein</fullName>
    </submittedName>
</protein>
<accession>A0A1I3QFY0</accession>
<feature type="non-terminal residue" evidence="1">
    <location>
        <position position="112"/>
    </location>
</feature>
<evidence type="ECO:0000313" key="2">
    <source>
        <dbReference type="Proteomes" id="UP000199111"/>
    </source>
</evidence>
<dbReference type="EMBL" id="FOQY01000008">
    <property type="protein sequence ID" value="SFJ32257.1"/>
    <property type="molecule type" value="Genomic_DNA"/>
</dbReference>
<evidence type="ECO:0000313" key="1">
    <source>
        <dbReference type="EMBL" id="SFJ32257.1"/>
    </source>
</evidence>
<gene>
    <name evidence="1" type="ORF">SAMN05216275_1081</name>
</gene>
<sequence length="112" mass="11931">MAGDQIGKVERERTQLLPDLLVEFLRRDVRSERGKFLTFPARSLVTAGRPVVSAVTGTGAFAFTAESAFAGAERPPTTVIAVERGTLTAITRAVLATRLVTVTVGTTLTATR</sequence>
<dbReference type="Proteomes" id="UP000199111">
    <property type="component" value="Unassembled WGS sequence"/>
</dbReference>
<dbReference type="AlphaFoldDB" id="A0A1I3QFY0"/>
<dbReference type="GeneID" id="96304096"/>
<name>A0A1I3QFY0_9ACTN</name>
<reference evidence="2" key="1">
    <citation type="submission" date="2016-10" db="EMBL/GenBank/DDBJ databases">
        <authorList>
            <person name="Varghese N."/>
            <person name="Submissions S."/>
        </authorList>
    </citation>
    <scope>NUCLEOTIDE SEQUENCE [LARGE SCALE GENOMIC DNA]</scope>
    <source>
        <strain evidence="2">CGMCC 4.2126</strain>
    </source>
</reference>
<organism evidence="1 2">
    <name type="scientific">Streptosporangium canum</name>
    <dbReference type="NCBI Taxonomy" id="324952"/>
    <lineage>
        <taxon>Bacteria</taxon>
        <taxon>Bacillati</taxon>
        <taxon>Actinomycetota</taxon>
        <taxon>Actinomycetes</taxon>
        <taxon>Streptosporangiales</taxon>
        <taxon>Streptosporangiaceae</taxon>
        <taxon>Streptosporangium</taxon>
    </lineage>
</organism>
<keyword evidence="2" id="KW-1185">Reference proteome</keyword>
<dbReference type="RefSeq" id="WP_177245100.1">
    <property type="nucleotide sequence ID" value="NZ_FOQY01000008.1"/>
</dbReference>
<proteinExistence type="predicted"/>